<accession>A0ACC2SV05</accession>
<keyword evidence="2" id="KW-1185">Reference proteome</keyword>
<dbReference type="EMBL" id="QTSX02004301">
    <property type="protein sequence ID" value="KAJ9066205.1"/>
    <property type="molecule type" value="Genomic_DNA"/>
</dbReference>
<proteinExistence type="predicted"/>
<evidence type="ECO:0000313" key="2">
    <source>
        <dbReference type="Proteomes" id="UP001165960"/>
    </source>
</evidence>
<comment type="caution">
    <text evidence="1">The sequence shown here is derived from an EMBL/GenBank/DDBJ whole genome shotgun (WGS) entry which is preliminary data.</text>
</comment>
<name>A0ACC2SV05_9FUNG</name>
<organism evidence="1 2">
    <name type="scientific">Entomophthora muscae</name>
    <dbReference type="NCBI Taxonomy" id="34485"/>
    <lineage>
        <taxon>Eukaryota</taxon>
        <taxon>Fungi</taxon>
        <taxon>Fungi incertae sedis</taxon>
        <taxon>Zoopagomycota</taxon>
        <taxon>Entomophthoromycotina</taxon>
        <taxon>Entomophthoromycetes</taxon>
        <taxon>Entomophthorales</taxon>
        <taxon>Entomophthoraceae</taxon>
        <taxon>Entomophthora</taxon>
    </lineage>
</organism>
<gene>
    <name evidence="1" type="primary">RAD2</name>
    <name evidence="1" type="ORF">DSO57_1011758</name>
</gene>
<evidence type="ECO:0000313" key="1">
    <source>
        <dbReference type="EMBL" id="KAJ9066205.1"/>
    </source>
</evidence>
<dbReference type="Proteomes" id="UP001165960">
    <property type="component" value="Unassembled WGS sequence"/>
</dbReference>
<sequence>MSNIKLASLASNEDTAILDISGTSSNSTTADSLKVRPHVFLKRSGSIKRDRDEFELPILDQGVVTNIKSDDPRFDFDNELLQYLKEYKPDMGEINLDTFDELPIATKFEIISELRGRSRQTSDRRLKHMKENAPKAIDFSQLQIQNLMQRNQLTQKYLDVVGIGDERNLPNATTARVASLKNRSFSLVKNADSGGGWKLAQSTVASSLPSRQAGLVRRSSIPKHESKKIIVSPPEVVDIEWALEDSYSFENISGLSVESTSKVLASDNSNVLNSEDEFEEVGVSNDVNQDSDDDCFEEVKQEHADFEGWRKYLTDNVDPAVPESDVFYQMATCVWPYEVLLKKKEELASKQIDPEDPMFDQLVCYEEFLNTVMELRFPKGGDVFIEDNLKTSTSTRLKMESDSCFAEVESASRPIHTASFESSSILHTEYEPTVVHSNIPLKPETDSSDSCFAEVDSASGPILRTSFESSSSLHTEYEPIEVHNNIPLKVTTNPNMSSPKSSKSATTEIYANEYQEPKSPASLQIPTSLSPKVSQESILDPLSFDSLKAHIDNQPIELVEDIEATSIVPPIAEPEVREGLEKEIVELTRLQNAQKRIVMDPAASHYNDIKELLTLFGVPYMDAQSEAEAQCAELTRLGLADGIVTDDSDVFLFGGTPVFRNLFRQSKPVEGYCLKDIEQQLNLPREKLIQLAHLLGSDYTDGITGVGPVKALEILDAFPEGLVQFYNWYENDIKSAPLEESPAKKKLRKLVKRLHIPKGFPNSQVTDSYLKPNVNSEKRPFSWGSPNLPGLQLFLRRHLNWSEEKVNELVEPVIRHQNRLDKSIQTTISQFFTRSKPLPANSHSKRIDDALQNITATYDQVSFSNPEGSDDEFFVD</sequence>
<protein>
    <submittedName>
        <fullName evidence="1">DNA repair protein rad2</fullName>
    </submittedName>
</protein>
<reference evidence="1" key="1">
    <citation type="submission" date="2022-04" db="EMBL/GenBank/DDBJ databases">
        <title>Genome of the entomopathogenic fungus Entomophthora muscae.</title>
        <authorList>
            <person name="Elya C."/>
            <person name="Lovett B.R."/>
            <person name="Lee E."/>
            <person name="Macias A.M."/>
            <person name="Hajek A.E."/>
            <person name="De Bivort B.L."/>
            <person name="Kasson M.T."/>
            <person name="De Fine Licht H.H."/>
            <person name="Stajich J.E."/>
        </authorList>
    </citation>
    <scope>NUCLEOTIDE SEQUENCE</scope>
    <source>
        <strain evidence="1">Berkeley</strain>
    </source>
</reference>